<name>A0A515D043_SERLI</name>
<reference evidence="1 2" key="1">
    <citation type="submission" date="2018-11" db="EMBL/GenBank/DDBJ databases">
        <title>The first complete genome of Serratia liquefaciens isolated from metalophyte plant revel distinctness adaptive mechanisms in an extreme habitat.</title>
        <authorList>
            <person name="Caneschi W.L."/>
            <person name="Sanchez A.B."/>
            <person name="Felestrino E.B."/>
            <person name="Assis R.A.B."/>
            <person name="Lemes C.G.C."/>
            <person name="Cordeiro I.F."/>
            <person name="Fonseca N.P."/>
            <person name="Villa M."/>
            <person name="Vieira I.T."/>
            <person name="Moraes L.A."/>
            <person name="Kamino L.H.Y."/>
            <person name="do Carmo F."/>
            <person name="Garcia C.M."/>
            <person name="Almeida N.F."/>
            <person name="Silva R.S."/>
            <person name="Ferro J.A."/>
            <person name="Ferro M.I.T."/>
            <person name="Varani A.M."/>
            <person name="Ferreira R.M."/>
            <person name="dos Santos V.L."/>
            <person name="Silva U.C."/>
            <person name="Setubal J.C."/>
            <person name="Moreira L.M."/>
        </authorList>
    </citation>
    <scope>NUCLEOTIDE SEQUENCE [LARGE SCALE GENOMIC DNA]</scope>
    <source>
        <strain evidence="1 2">FG3</strain>
    </source>
</reference>
<dbReference type="Proteomes" id="UP000317572">
    <property type="component" value="Chromosome"/>
</dbReference>
<evidence type="ECO:0000313" key="2">
    <source>
        <dbReference type="Proteomes" id="UP000317572"/>
    </source>
</evidence>
<dbReference type="AlphaFoldDB" id="A0A515D043"/>
<dbReference type="RefSeq" id="WP_142815872.1">
    <property type="nucleotide sequence ID" value="NZ_CP033893.1"/>
</dbReference>
<gene>
    <name evidence="1" type="ORF">EGO53_19100</name>
</gene>
<proteinExistence type="predicted"/>
<organism evidence="1 2">
    <name type="scientific">Serratia liquefaciens</name>
    <dbReference type="NCBI Taxonomy" id="614"/>
    <lineage>
        <taxon>Bacteria</taxon>
        <taxon>Pseudomonadati</taxon>
        <taxon>Pseudomonadota</taxon>
        <taxon>Gammaproteobacteria</taxon>
        <taxon>Enterobacterales</taxon>
        <taxon>Yersiniaceae</taxon>
        <taxon>Serratia</taxon>
    </lineage>
</organism>
<dbReference type="EMBL" id="CP033893">
    <property type="protein sequence ID" value="QDL33772.1"/>
    <property type="molecule type" value="Genomic_DNA"/>
</dbReference>
<accession>A0A515D043</accession>
<protein>
    <recommendedName>
        <fullName evidence="3">DUF4145 domain-containing protein</fullName>
    </recommendedName>
</protein>
<evidence type="ECO:0000313" key="1">
    <source>
        <dbReference type="EMBL" id="QDL33772.1"/>
    </source>
</evidence>
<sequence>MSEHLVPKVGEHRLYDLFSEKTSLETKASTARWYAEMMIDLFFSGKGKEELGEDQFNNLSLGEKIKIIKPYVSIELINSLNHIKQFGDIASHYKPGRTIKVEEVNNVVEKSLLLFDFALIDLLKDGGLRTTEVTGTLFSTFLPSVRVRVLRKIINLSDINYHSDDDMYHLDKLVLALTKNGEISKALRILEKLKKNDQIDEYCVSFWKEKLTLIQEKIDENILPIPKNISDCKRNFDDVLNQMSSEEKKANEKIINVFNIMLDQIEPSEMGDRKPNLLILM</sequence>
<evidence type="ECO:0008006" key="3">
    <source>
        <dbReference type="Google" id="ProtNLM"/>
    </source>
</evidence>